<dbReference type="Proteomes" id="UP000001514">
    <property type="component" value="Unassembled WGS sequence"/>
</dbReference>
<evidence type="ECO:0000313" key="2">
    <source>
        <dbReference type="Proteomes" id="UP000001514"/>
    </source>
</evidence>
<dbReference type="EMBL" id="GL377567">
    <property type="protein sequence ID" value="EFJ35888.1"/>
    <property type="molecule type" value="Genomic_DNA"/>
</dbReference>
<protein>
    <submittedName>
        <fullName evidence="1">Uncharacterized protein</fullName>
    </submittedName>
</protein>
<dbReference type="HOGENOM" id="CLU_563104_0_0_1"/>
<dbReference type="InParanoid" id="D8QUK5"/>
<organism evidence="2">
    <name type="scientific">Selaginella moellendorffii</name>
    <name type="common">Spikemoss</name>
    <dbReference type="NCBI Taxonomy" id="88036"/>
    <lineage>
        <taxon>Eukaryota</taxon>
        <taxon>Viridiplantae</taxon>
        <taxon>Streptophyta</taxon>
        <taxon>Embryophyta</taxon>
        <taxon>Tracheophyta</taxon>
        <taxon>Lycopodiopsida</taxon>
        <taxon>Selaginellales</taxon>
        <taxon>Selaginellaceae</taxon>
        <taxon>Selaginella</taxon>
    </lineage>
</organism>
<name>D8QUK5_SELML</name>
<sequence length="485" mass="53962">MSRVEYLQRMVELNLISVDEYQRLHSEVLEEVRREVEIANAGDGAGDHGHELELGAPGRELAAMEARMRDQMAAMDARARDMEARMHDQLAAMAAQAREMEARMHDQLVAMDARAREMEARMHDQLVAMDARAQEMEARTAAGGGGVGADQLPEIAAMSDKDVDELVRELLENRSESDMEAMREWAAMTAANAVTEEEKLPRGQLRHGSFSSGYLETVGRETSAAPSSIHLVQARGGWCSGITRMWLTIATLGSAIGKRRAGASTAYNILVGKRDSSSDHLQKKGAKGKGLDLPGQGKKLGEIQWWIHHSSPRVDPFAFLPLLPGEAIGRTSSRAIHSEAMYAWIEPVHQYSAAARCWSTHLPDRGAQNRDNVYERAIRFFPRNFKRRQGAYKMLAAGMLATVISFREQRSKWDLNCRANSCILFIGRRPLLILGVAEPTVNMYTFMTSQRAGTQAGRDGLREFLEIILAWLADTQYPCCYGEGI</sequence>
<reference evidence="1 2" key="1">
    <citation type="journal article" date="2011" name="Science">
        <title>The Selaginella genome identifies genetic changes associated with the evolution of vascular plants.</title>
        <authorList>
            <person name="Banks J.A."/>
            <person name="Nishiyama T."/>
            <person name="Hasebe M."/>
            <person name="Bowman J.L."/>
            <person name="Gribskov M."/>
            <person name="dePamphilis C."/>
            <person name="Albert V.A."/>
            <person name="Aono N."/>
            <person name="Aoyama T."/>
            <person name="Ambrose B.A."/>
            <person name="Ashton N.W."/>
            <person name="Axtell M.J."/>
            <person name="Barker E."/>
            <person name="Barker M.S."/>
            <person name="Bennetzen J.L."/>
            <person name="Bonawitz N.D."/>
            <person name="Chapple C."/>
            <person name="Cheng C."/>
            <person name="Correa L.G."/>
            <person name="Dacre M."/>
            <person name="DeBarry J."/>
            <person name="Dreyer I."/>
            <person name="Elias M."/>
            <person name="Engstrom E.M."/>
            <person name="Estelle M."/>
            <person name="Feng L."/>
            <person name="Finet C."/>
            <person name="Floyd S.K."/>
            <person name="Frommer W.B."/>
            <person name="Fujita T."/>
            <person name="Gramzow L."/>
            <person name="Gutensohn M."/>
            <person name="Harholt J."/>
            <person name="Hattori M."/>
            <person name="Heyl A."/>
            <person name="Hirai T."/>
            <person name="Hiwatashi Y."/>
            <person name="Ishikawa M."/>
            <person name="Iwata M."/>
            <person name="Karol K.G."/>
            <person name="Koehler B."/>
            <person name="Kolukisaoglu U."/>
            <person name="Kubo M."/>
            <person name="Kurata T."/>
            <person name="Lalonde S."/>
            <person name="Li K."/>
            <person name="Li Y."/>
            <person name="Litt A."/>
            <person name="Lyons E."/>
            <person name="Manning G."/>
            <person name="Maruyama T."/>
            <person name="Michael T.P."/>
            <person name="Mikami K."/>
            <person name="Miyazaki S."/>
            <person name="Morinaga S."/>
            <person name="Murata T."/>
            <person name="Mueller-Roeber B."/>
            <person name="Nelson D.R."/>
            <person name="Obara M."/>
            <person name="Oguri Y."/>
            <person name="Olmstead R.G."/>
            <person name="Onodera N."/>
            <person name="Petersen B.L."/>
            <person name="Pils B."/>
            <person name="Prigge M."/>
            <person name="Rensing S.A."/>
            <person name="Riano-Pachon D.M."/>
            <person name="Roberts A.W."/>
            <person name="Sato Y."/>
            <person name="Scheller H.V."/>
            <person name="Schulz B."/>
            <person name="Schulz C."/>
            <person name="Shakirov E.V."/>
            <person name="Shibagaki N."/>
            <person name="Shinohara N."/>
            <person name="Shippen D.E."/>
            <person name="Soerensen I."/>
            <person name="Sotooka R."/>
            <person name="Sugimoto N."/>
            <person name="Sugita M."/>
            <person name="Sumikawa N."/>
            <person name="Tanurdzic M."/>
            <person name="Theissen G."/>
            <person name="Ulvskov P."/>
            <person name="Wakazuki S."/>
            <person name="Weng J.K."/>
            <person name="Willats W.W."/>
            <person name="Wipf D."/>
            <person name="Wolf P.G."/>
            <person name="Yang L."/>
            <person name="Zimmer A.D."/>
            <person name="Zhu Q."/>
            <person name="Mitros T."/>
            <person name="Hellsten U."/>
            <person name="Loque D."/>
            <person name="Otillar R."/>
            <person name="Salamov A."/>
            <person name="Schmutz J."/>
            <person name="Shapiro H."/>
            <person name="Lindquist E."/>
            <person name="Lucas S."/>
            <person name="Rokhsar D."/>
            <person name="Grigoriev I.V."/>
        </authorList>
    </citation>
    <scope>NUCLEOTIDE SEQUENCE [LARGE SCALE GENOMIC DNA]</scope>
</reference>
<evidence type="ECO:0000313" key="1">
    <source>
        <dbReference type="EMBL" id="EFJ35888.1"/>
    </source>
</evidence>
<gene>
    <name evidence="1" type="ORF">SELMODRAFT_404198</name>
</gene>
<dbReference type="KEGG" id="smo:SELMODRAFT_404198"/>
<dbReference type="Gramene" id="EFJ35888">
    <property type="protein sequence ID" value="EFJ35888"/>
    <property type="gene ID" value="SELMODRAFT_404198"/>
</dbReference>
<keyword evidence="2" id="KW-1185">Reference proteome</keyword>
<dbReference type="AlphaFoldDB" id="D8QUK5"/>
<accession>D8QUK5</accession>
<proteinExistence type="predicted"/>